<proteinExistence type="predicted"/>
<accession>A0ABS2YH34</accession>
<evidence type="ECO:0000259" key="1">
    <source>
        <dbReference type="Pfam" id="PF23198"/>
    </source>
</evidence>
<dbReference type="SUPFAM" id="SSF52172">
    <property type="entry name" value="CheY-like"/>
    <property type="match status" value="1"/>
</dbReference>
<feature type="domain" description="PDE8-like REC N-terminal" evidence="1">
    <location>
        <begin position="15"/>
        <end position="158"/>
    </location>
</feature>
<reference evidence="2" key="1">
    <citation type="journal article" date="2021" name="Cell">
        <title>Tracing the genetic footprints of vertebrate landing in non-teleost ray-finned fishes.</title>
        <authorList>
            <person name="Bi X."/>
            <person name="Wang K."/>
            <person name="Yang L."/>
            <person name="Pan H."/>
            <person name="Jiang H."/>
            <person name="Wei Q."/>
            <person name="Fang M."/>
            <person name="Yu H."/>
            <person name="Zhu C."/>
            <person name="Cai Y."/>
            <person name="He Y."/>
            <person name="Gan X."/>
            <person name="Zeng H."/>
            <person name="Yu D."/>
            <person name="Zhu Y."/>
            <person name="Jiang H."/>
            <person name="Qiu Q."/>
            <person name="Yang H."/>
            <person name="Zhang Y.E."/>
            <person name="Wang W."/>
            <person name="Zhu M."/>
            <person name="He S."/>
            <person name="Zhang G."/>
        </authorList>
    </citation>
    <scope>NUCLEOTIDE SEQUENCE</scope>
    <source>
        <strain evidence="2">Pddl_001</strain>
    </source>
</reference>
<evidence type="ECO:0000313" key="2">
    <source>
        <dbReference type="EMBL" id="MBN3285471.1"/>
    </source>
</evidence>
<dbReference type="Pfam" id="PF23198">
    <property type="entry name" value="PDE8A_N"/>
    <property type="match status" value="1"/>
</dbReference>
<protein>
    <submittedName>
        <fullName evidence="2">PDE8B phosphodiesterase</fullName>
    </submittedName>
</protein>
<dbReference type="Gene3D" id="3.40.50.2300">
    <property type="match status" value="1"/>
</dbReference>
<organism evidence="2 3">
    <name type="scientific">Polyodon spathula</name>
    <name type="common">North American paddlefish</name>
    <name type="synonym">Squalus spathula</name>
    <dbReference type="NCBI Taxonomy" id="7913"/>
    <lineage>
        <taxon>Eukaryota</taxon>
        <taxon>Metazoa</taxon>
        <taxon>Chordata</taxon>
        <taxon>Craniata</taxon>
        <taxon>Vertebrata</taxon>
        <taxon>Euteleostomi</taxon>
        <taxon>Actinopterygii</taxon>
        <taxon>Chondrostei</taxon>
        <taxon>Acipenseriformes</taxon>
        <taxon>Polyodontidae</taxon>
        <taxon>Polyodon</taxon>
    </lineage>
</organism>
<dbReference type="Proteomes" id="UP001166093">
    <property type="component" value="Unassembled WGS sequence"/>
</dbReference>
<feature type="non-terminal residue" evidence="2">
    <location>
        <position position="1"/>
    </location>
</feature>
<keyword evidence="3" id="KW-1185">Reference proteome</keyword>
<gene>
    <name evidence="2" type="primary">Pde8b_2</name>
    <name evidence="2" type="ORF">GTO93_0021651</name>
</gene>
<dbReference type="InterPro" id="IPR011006">
    <property type="entry name" value="CheY-like_superfamily"/>
</dbReference>
<dbReference type="EMBL" id="JAAWVQ010148112">
    <property type="protein sequence ID" value="MBN3285471.1"/>
    <property type="molecule type" value="Genomic_DNA"/>
</dbReference>
<feature type="non-terminal residue" evidence="2">
    <location>
        <position position="261"/>
    </location>
</feature>
<sequence>MSTKAAFTEVQFGLMKLHVDQLQVLLVFAKEDSQSNGFCWACEKAGFRCNIAKTPESALESFLEKHHDIIIIDHRHSRSFDAEALCRSIRAATFSENTVIVAVVRRQDREDASVMPLVNAGFNRRYVENTNIMTCYNELLQLEHGEVRAQFKLRACNAIFTALEQSQEAIEITSEDHVIQVCFHQFLILCKDLMITLKGPLSAKDNTEVPKSENNKADLLDAINSCIKIGKEWQGVYYAKKKNGDNIQQNVKITPVIGQGG</sequence>
<name>A0ABS2YH34_POLSP</name>
<evidence type="ECO:0000313" key="3">
    <source>
        <dbReference type="Proteomes" id="UP001166093"/>
    </source>
</evidence>
<dbReference type="InterPro" id="IPR057304">
    <property type="entry name" value="PDE8-like_REC_N"/>
</dbReference>
<comment type="caution">
    <text evidence="2">The sequence shown here is derived from an EMBL/GenBank/DDBJ whole genome shotgun (WGS) entry which is preliminary data.</text>
</comment>